<gene>
    <name evidence="4" type="ORF">F4553_006902</name>
</gene>
<dbReference type="PANTHER" id="PTHR12215:SF10">
    <property type="entry name" value="L-AMINOADIPATE-SEMIALDEHYDE DEHYDROGENASE-PHOSPHOPANTETHEINYL TRANSFERASE"/>
    <property type="match status" value="1"/>
</dbReference>
<organism evidence="4 5">
    <name type="scientific">Allocatelliglobosispora scoriae</name>
    <dbReference type="NCBI Taxonomy" id="643052"/>
    <lineage>
        <taxon>Bacteria</taxon>
        <taxon>Bacillati</taxon>
        <taxon>Actinomycetota</taxon>
        <taxon>Actinomycetes</taxon>
        <taxon>Micromonosporales</taxon>
        <taxon>Micromonosporaceae</taxon>
        <taxon>Allocatelliglobosispora</taxon>
    </lineage>
</organism>
<comment type="caution">
    <text evidence="4">The sequence shown here is derived from an EMBL/GenBank/DDBJ whole genome shotgun (WGS) entry which is preliminary data.</text>
</comment>
<evidence type="ECO:0000313" key="5">
    <source>
        <dbReference type="Proteomes" id="UP000587527"/>
    </source>
</evidence>
<dbReference type="Pfam" id="PF01648">
    <property type="entry name" value="ACPS"/>
    <property type="match status" value="1"/>
</dbReference>
<dbReference type="RefSeq" id="WP_184844730.1">
    <property type="nucleotide sequence ID" value="NZ_JACHMN010000003.1"/>
</dbReference>
<dbReference type="AlphaFoldDB" id="A0A841C152"/>
<dbReference type="EMBL" id="JACHMN010000003">
    <property type="protein sequence ID" value="MBB5873468.1"/>
    <property type="molecule type" value="Genomic_DNA"/>
</dbReference>
<keyword evidence="5" id="KW-1185">Reference proteome</keyword>
<dbReference type="InterPro" id="IPR050559">
    <property type="entry name" value="P-Pant_transferase_sf"/>
</dbReference>
<reference evidence="4 5" key="1">
    <citation type="submission" date="2020-08" db="EMBL/GenBank/DDBJ databases">
        <title>Sequencing the genomes of 1000 actinobacteria strains.</title>
        <authorList>
            <person name="Klenk H.-P."/>
        </authorList>
    </citation>
    <scope>NUCLEOTIDE SEQUENCE [LARGE SCALE GENOMIC DNA]</scope>
    <source>
        <strain evidence="4 5">DSM 45362</strain>
    </source>
</reference>
<dbReference type="InterPro" id="IPR008278">
    <property type="entry name" value="4-PPantetheinyl_Trfase_dom"/>
</dbReference>
<dbReference type="GO" id="GO:0008897">
    <property type="term" value="F:holo-[acyl-carrier-protein] synthase activity"/>
    <property type="evidence" value="ECO:0007669"/>
    <property type="project" value="InterPro"/>
</dbReference>
<dbReference type="GO" id="GO:0005829">
    <property type="term" value="C:cytosol"/>
    <property type="evidence" value="ECO:0007669"/>
    <property type="project" value="TreeGrafter"/>
</dbReference>
<feature type="domain" description="4'-phosphopantetheinyl transferase" evidence="3">
    <location>
        <begin position="123"/>
        <end position="217"/>
    </location>
</feature>
<dbReference type="Proteomes" id="UP000587527">
    <property type="component" value="Unassembled WGS sequence"/>
</dbReference>
<comment type="similarity">
    <text evidence="1">Belongs to the P-Pant transferase superfamily. Gsp/Sfp/HetI/AcpT family.</text>
</comment>
<proteinExistence type="inferred from homology"/>
<dbReference type="SUPFAM" id="SSF56214">
    <property type="entry name" value="4'-phosphopantetheinyl transferase"/>
    <property type="match status" value="2"/>
</dbReference>
<dbReference type="EC" id="2.7.8.-" evidence="4"/>
<evidence type="ECO:0000313" key="4">
    <source>
        <dbReference type="EMBL" id="MBB5873468.1"/>
    </source>
</evidence>
<accession>A0A841C152</accession>
<evidence type="ECO:0000256" key="1">
    <source>
        <dbReference type="ARBA" id="ARBA00010990"/>
    </source>
</evidence>
<dbReference type="InterPro" id="IPR037143">
    <property type="entry name" value="4-PPantetheinyl_Trfase_dom_sf"/>
</dbReference>
<dbReference type="Gene3D" id="3.90.470.20">
    <property type="entry name" value="4'-phosphopantetheinyl transferase domain"/>
    <property type="match status" value="2"/>
</dbReference>
<keyword evidence="2 4" id="KW-0808">Transferase</keyword>
<protein>
    <submittedName>
        <fullName evidence="4">4'-phosphopantetheinyl transferase</fullName>
        <ecNumber evidence="4">2.7.8.-</ecNumber>
    </submittedName>
</protein>
<evidence type="ECO:0000259" key="3">
    <source>
        <dbReference type="Pfam" id="PF01648"/>
    </source>
</evidence>
<dbReference type="GO" id="GO:0019878">
    <property type="term" value="P:lysine biosynthetic process via aminoadipic acid"/>
    <property type="evidence" value="ECO:0007669"/>
    <property type="project" value="TreeGrafter"/>
</dbReference>
<sequence length="241" mass="25285">MNSPLTTEQSGQSGGARLACQVWTASAGAARSAHLALLDEVELERRARYRRDEDRDRFTVAAALLRLVVAGETGLDPAAVRVDRTCPGCAAQHGKPQIAGGAVHVSVSHSGDAVVLAVTRAAPIGVDVEVVGDRDVTGLARTVLGAAEPMRRDADFYTYWCRKEAIVKATGDGLRVPLIEVVVSAADEPARLVAYRGAPLAATLRDLSIDGGYAASVAILAEGELDVEMQDASGILTTLDR</sequence>
<evidence type="ECO:0000256" key="2">
    <source>
        <dbReference type="ARBA" id="ARBA00022679"/>
    </source>
</evidence>
<name>A0A841C152_9ACTN</name>
<dbReference type="GO" id="GO:0000287">
    <property type="term" value="F:magnesium ion binding"/>
    <property type="evidence" value="ECO:0007669"/>
    <property type="project" value="InterPro"/>
</dbReference>
<dbReference type="PANTHER" id="PTHR12215">
    <property type="entry name" value="PHOSPHOPANTETHEINE TRANSFERASE"/>
    <property type="match status" value="1"/>
</dbReference>